<feature type="region of interest" description="Disordered" evidence="20">
    <location>
        <begin position="750"/>
        <end position="769"/>
    </location>
</feature>
<comment type="function">
    <text evidence="16">Member of the two-component regulatory system BvgS/BvgA. Phosphorylates BvgA via a four-step phosphorelay in response to environmental signals.</text>
</comment>
<keyword evidence="11" id="KW-0067">ATP-binding</keyword>
<feature type="modified residue" description="Phosphohistidine" evidence="18">
    <location>
        <position position="988"/>
    </location>
</feature>
<evidence type="ECO:0000256" key="5">
    <source>
        <dbReference type="ARBA" id="ARBA00022519"/>
    </source>
</evidence>
<evidence type="ECO:0000256" key="9">
    <source>
        <dbReference type="ARBA" id="ARBA00022729"/>
    </source>
</evidence>
<comment type="caution">
    <text evidence="25">The sequence shown here is derived from an EMBL/GenBank/DDBJ whole genome shotgun (WGS) entry which is preliminary data.</text>
</comment>
<keyword evidence="26" id="KW-1185">Reference proteome</keyword>
<evidence type="ECO:0000256" key="16">
    <source>
        <dbReference type="ARBA" id="ARBA00058004"/>
    </source>
</evidence>
<keyword evidence="4" id="KW-1003">Cell membrane</keyword>
<dbReference type="SMART" id="SM00448">
    <property type="entry name" value="REC"/>
    <property type="match status" value="1"/>
</dbReference>
<dbReference type="InterPro" id="IPR004358">
    <property type="entry name" value="Sig_transdc_His_kin-like_C"/>
</dbReference>
<evidence type="ECO:0000256" key="18">
    <source>
        <dbReference type="PROSITE-ProRule" id="PRU00110"/>
    </source>
</evidence>
<dbReference type="Pfam" id="PF00072">
    <property type="entry name" value="Response_reg"/>
    <property type="match status" value="1"/>
</dbReference>
<feature type="compositionally biased region" description="Basic and acidic residues" evidence="20">
    <location>
        <begin position="752"/>
        <end position="766"/>
    </location>
</feature>
<dbReference type="OrthoDB" id="9810730at2"/>
<dbReference type="SUPFAM" id="SSF47384">
    <property type="entry name" value="Homodimeric domain of signal transducing histidine kinase"/>
    <property type="match status" value="1"/>
</dbReference>
<evidence type="ECO:0000256" key="13">
    <source>
        <dbReference type="ARBA" id="ARBA00023012"/>
    </source>
</evidence>
<dbReference type="Gene3D" id="3.30.450.20">
    <property type="entry name" value="PAS domain"/>
    <property type="match status" value="1"/>
</dbReference>
<dbReference type="PROSITE" id="PS50110">
    <property type="entry name" value="RESPONSE_REGULATORY"/>
    <property type="match status" value="1"/>
</dbReference>
<dbReference type="Pfam" id="PF00512">
    <property type="entry name" value="HisKA"/>
    <property type="match status" value="1"/>
</dbReference>
<feature type="modified residue" description="4-aspartylphosphate" evidence="19">
    <location>
        <position position="835"/>
    </location>
</feature>
<evidence type="ECO:0000256" key="1">
    <source>
        <dbReference type="ARBA" id="ARBA00000085"/>
    </source>
</evidence>
<evidence type="ECO:0000256" key="2">
    <source>
        <dbReference type="ARBA" id="ARBA00004429"/>
    </source>
</evidence>
<dbReference type="InterPro" id="IPR000014">
    <property type="entry name" value="PAS"/>
</dbReference>
<dbReference type="InterPro" id="IPR011006">
    <property type="entry name" value="CheY-like_superfamily"/>
</dbReference>
<dbReference type="InterPro" id="IPR003661">
    <property type="entry name" value="HisK_dim/P_dom"/>
</dbReference>
<keyword evidence="10" id="KW-0418">Kinase</keyword>
<protein>
    <recommendedName>
        <fullName evidence="17">Virulence sensor protein BvgS</fullName>
        <ecNumber evidence="3">2.7.13.3</ecNumber>
    </recommendedName>
</protein>
<feature type="domain" description="Response regulatory" evidence="23">
    <location>
        <begin position="786"/>
        <end position="902"/>
    </location>
</feature>
<dbReference type="Gene3D" id="1.10.287.130">
    <property type="match status" value="1"/>
</dbReference>
<evidence type="ECO:0000256" key="14">
    <source>
        <dbReference type="ARBA" id="ARBA00023026"/>
    </source>
</evidence>
<dbReference type="InterPro" id="IPR001789">
    <property type="entry name" value="Sig_transdc_resp-reg_receiver"/>
</dbReference>
<dbReference type="PROSITE" id="PS50894">
    <property type="entry name" value="HPT"/>
    <property type="match status" value="1"/>
</dbReference>
<evidence type="ECO:0000256" key="10">
    <source>
        <dbReference type="ARBA" id="ARBA00022777"/>
    </source>
</evidence>
<keyword evidence="7" id="KW-0808">Transferase</keyword>
<dbReference type="InterPro" id="IPR036890">
    <property type="entry name" value="HATPase_C_sf"/>
</dbReference>
<keyword evidence="8 21" id="KW-0812">Transmembrane</keyword>
<feature type="domain" description="Histidine kinase" evidence="22">
    <location>
        <begin position="524"/>
        <end position="745"/>
    </location>
</feature>
<dbReference type="Gene3D" id="3.30.565.10">
    <property type="entry name" value="Histidine kinase-like ATPase, C-terminal domain"/>
    <property type="match status" value="1"/>
</dbReference>
<dbReference type="InterPro" id="IPR013656">
    <property type="entry name" value="PAS_4"/>
</dbReference>
<dbReference type="SUPFAM" id="SSF55874">
    <property type="entry name" value="ATPase domain of HSP90 chaperone/DNA topoisomerase II/histidine kinase"/>
    <property type="match status" value="1"/>
</dbReference>
<dbReference type="SUPFAM" id="SSF55785">
    <property type="entry name" value="PYP-like sensor domain (PAS domain)"/>
    <property type="match status" value="1"/>
</dbReference>
<dbReference type="SUPFAM" id="SSF47226">
    <property type="entry name" value="Histidine-containing phosphotransfer domain, HPT domain"/>
    <property type="match status" value="1"/>
</dbReference>
<gene>
    <name evidence="25" type="ORF">B0G62_105220</name>
</gene>
<proteinExistence type="predicted"/>
<keyword evidence="6 19" id="KW-0597">Phosphoprotein</keyword>
<dbReference type="Gene3D" id="1.20.120.160">
    <property type="entry name" value="HPT domain"/>
    <property type="match status" value="1"/>
</dbReference>
<dbReference type="PANTHER" id="PTHR43047">
    <property type="entry name" value="TWO-COMPONENT HISTIDINE PROTEIN KINASE"/>
    <property type="match status" value="1"/>
</dbReference>
<dbReference type="EMBL" id="PQGA01000005">
    <property type="protein sequence ID" value="POR52252.1"/>
    <property type="molecule type" value="Genomic_DNA"/>
</dbReference>
<evidence type="ECO:0000256" key="21">
    <source>
        <dbReference type="SAM" id="Phobius"/>
    </source>
</evidence>
<dbReference type="InterPro" id="IPR036641">
    <property type="entry name" value="HPT_dom_sf"/>
</dbReference>
<dbReference type="PROSITE" id="PS50109">
    <property type="entry name" value="HIS_KIN"/>
    <property type="match status" value="1"/>
</dbReference>
<accession>A0A2S4MBZ3</accession>
<keyword evidence="15 21" id="KW-0472">Membrane</keyword>
<evidence type="ECO:0000256" key="7">
    <source>
        <dbReference type="ARBA" id="ARBA00022679"/>
    </source>
</evidence>
<keyword evidence="5" id="KW-0997">Cell inner membrane</keyword>
<evidence type="ECO:0000256" key="6">
    <source>
        <dbReference type="ARBA" id="ARBA00022553"/>
    </source>
</evidence>
<evidence type="ECO:0000256" key="12">
    <source>
        <dbReference type="ARBA" id="ARBA00022989"/>
    </source>
</evidence>
<dbReference type="InterPro" id="IPR036097">
    <property type="entry name" value="HisK_dim/P_sf"/>
</dbReference>
<evidence type="ECO:0000256" key="8">
    <source>
        <dbReference type="ARBA" id="ARBA00022692"/>
    </source>
</evidence>
<comment type="catalytic activity">
    <reaction evidence="1">
        <text>ATP + protein L-histidine = ADP + protein N-phospho-L-histidine.</text>
        <dbReference type="EC" id="2.7.13.3"/>
    </reaction>
</comment>
<sequence>MQLHTFVKFRQFFRAGSWSTVSVTAVAVVVLLLISVYTLAVSASRERERTALFTESTLDAVVRTMETLKDDSLDRIQTIAANPYQIEVARALVQNPRNRVLQHRYEAWITPIYRSRGFAGYSVIRPDLTIVAASSEAYVGQQVEPVAARALSIAAAAGHAFTRPIAAAYPIFFPAGNAPAGTLYQLACARVDDRHGLVGFLCLRLDPDVRLFETLRVGWVGNTGQAYIVDAAGRILSPQRVVGGVGTLRPGADRHTLHGASTPSTGSRAPPALLDRMRRAGAGRTGVLDGYRGNAGRRMIGEGYWFPEEEFGLVVEMEDNEAYGPYTLFRNAIVGLTAVAATLIALLAALHWRSRRVLQANNARWRAFCENVPLGLACVTTQERVIDANTAFRAFMGMSDEAPTNSPVWQSLPNRQMAAICRRAQHHVMQTGVTEASVHRLASKGTTRGIFRLVAFPLTEPDSARMVGVGMVIADITQQEHTQRELELLTKTLEFKVEQRTRELSEAREAAEAAAQAKSRFVANVSHEIRTPLNGIIGMTYLARQINRSGKLGAFLARIDESCQHLLAILNDVLDFSRIEAGKLSVGTAQFSIGDMCERVQSLFADSAAGKNIGLWSEVSAALPDRLIGNALRIEQILINFISNAIKFTDEGHVILRANAGSAGPHRVEVRFEVEDTGVGIPEEALASLFTPFHQLDDFNERRFQGAGLGLAISKSLAELMGGRVGVTSSPDAGSTFSLSLTLNIAPTAALPDDRAEPHPREDESGRNPYSMLSGHAVWPLLSGRRVLLAEDNAINREVVKELLELVLMHVTTVDDGAAALRALEAAPFDIVLLDLHMPVMDGLRTVARIREDARFANLPVLALTASEDDGDRERCRTAGMNDLIPKPVVPGQLYAAIARWLRGTHRLLPHFETQEWPVATQDEGGAVAALRAVPELDVDAGVTNVLGRADLYLKLVQRILADRSDIRSRLHEAIAQNDTPRVRCVLHTLKSKLGLLGAKELMGRCTALDVKLAGSDACYDEVAVFESDLARLFAAMRAVLAAQARASGHPGSVQE</sequence>
<evidence type="ECO:0000259" key="23">
    <source>
        <dbReference type="PROSITE" id="PS50110"/>
    </source>
</evidence>
<dbReference type="EC" id="2.7.13.3" evidence="3"/>
<dbReference type="PRINTS" id="PR00344">
    <property type="entry name" value="BCTRLSENSOR"/>
</dbReference>
<name>A0A2S4MBZ3_9BURK</name>
<evidence type="ECO:0000256" key="15">
    <source>
        <dbReference type="ARBA" id="ARBA00023136"/>
    </source>
</evidence>
<dbReference type="RefSeq" id="WP_103704623.1">
    <property type="nucleotide sequence ID" value="NZ_PQGA01000005.1"/>
</dbReference>
<dbReference type="CDD" id="cd00082">
    <property type="entry name" value="HisKA"/>
    <property type="match status" value="1"/>
</dbReference>
<dbReference type="InterPro" id="IPR035965">
    <property type="entry name" value="PAS-like_dom_sf"/>
</dbReference>
<evidence type="ECO:0000256" key="11">
    <source>
        <dbReference type="ARBA" id="ARBA00022840"/>
    </source>
</evidence>
<keyword evidence="11" id="KW-0547">Nucleotide-binding</keyword>
<feature type="domain" description="HPt" evidence="24">
    <location>
        <begin position="949"/>
        <end position="1048"/>
    </location>
</feature>
<evidence type="ECO:0000313" key="25">
    <source>
        <dbReference type="EMBL" id="POR52252.1"/>
    </source>
</evidence>
<dbReference type="Pfam" id="PF08448">
    <property type="entry name" value="PAS_4"/>
    <property type="match status" value="1"/>
</dbReference>
<dbReference type="InterPro" id="IPR005467">
    <property type="entry name" value="His_kinase_dom"/>
</dbReference>
<dbReference type="Gene3D" id="3.40.50.2300">
    <property type="match status" value="1"/>
</dbReference>
<dbReference type="GO" id="GO:0005886">
    <property type="term" value="C:plasma membrane"/>
    <property type="evidence" value="ECO:0007669"/>
    <property type="project" value="UniProtKB-SubCell"/>
</dbReference>
<evidence type="ECO:0000256" key="17">
    <source>
        <dbReference type="ARBA" id="ARBA00070152"/>
    </source>
</evidence>
<dbReference type="SUPFAM" id="SSF52172">
    <property type="entry name" value="CheY-like"/>
    <property type="match status" value="1"/>
</dbReference>
<dbReference type="InterPro" id="IPR003594">
    <property type="entry name" value="HATPase_dom"/>
</dbReference>
<comment type="subcellular location">
    <subcellularLocation>
        <location evidence="2">Cell inner membrane</location>
        <topology evidence="2">Multi-pass membrane protein</topology>
    </subcellularLocation>
</comment>
<feature type="transmembrane region" description="Helical" evidence="21">
    <location>
        <begin position="20"/>
        <end position="40"/>
    </location>
</feature>
<reference evidence="25 26" key="1">
    <citation type="submission" date="2018-01" db="EMBL/GenBank/DDBJ databases">
        <title>Genomic Encyclopedia of Type Strains, Phase III (KMG-III): the genomes of soil and plant-associated and newly described type strains.</title>
        <authorList>
            <person name="Whitman W."/>
        </authorList>
    </citation>
    <scope>NUCLEOTIDE SEQUENCE [LARGE SCALE GENOMIC DNA]</scope>
    <source>
        <strain evidence="25 26">JCM 18070</strain>
    </source>
</reference>
<dbReference type="GO" id="GO:0000155">
    <property type="term" value="F:phosphorelay sensor kinase activity"/>
    <property type="evidence" value="ECO:0007669"/>
    <property type="project" value="InterPro"/>
</dbReference>
<keyword evidence="14" id="KW-0843">Virulence</keyword>
<dbReference type="CDD" id="cd17546">
    <property type="entry name" value="REC_hyHK_CKI1_RcsC-like"/>
    <property type="match status" value="1"/>
</dbReference>
<evidence type="ECO:0000256" key="20">
    <source>
        <dbReference type="SAM" id="MobiDB-lite"/>
    </source>
</evidence>
<keyword evidence="9" id="KW-0732">Signal</keyword>
<dbReference type="SMART" id="SM00387">
    <property type="entry name" value="HATPase_c"/>
    <property type="match status" value="1"/>
</dbReference>
<dbReference type="CDD" id="cd16922">
    <property type="entry name" value="HATPase_EvgS-ArcB-TorS-like"/>
    <property type="match status" value="1"/>
</dbReference>
<dbReference type="FunFam" id="3.30.565.10:FF:000010">
    <property type="entry name" value="Sensor histidine kinase RcsC"/>
    <property type="match status" value="1"/>
</dbReference>
<dbReference type="InterPro" id="IPR008207">
    <property type="entry name" value="Sig_transdc_His_kin_Hpt_dom"/>
</dbReference>
<evidence type="ECO:0000313" key="26">
    <source>
        <dbReference type="Proteomes" id="UP000237381"/>
    </source>
</evidence>
<dbReference type="Pfam" id="PF02518">
    <property type="entry name" value="HATPase_c"/>
    <property type="match status" value="1"/>
</dbReference>
<dbReference type="SMART" id="SM00388">
    <property type="entry name" value="HisKA"/>
    <property type="match status" value="1"/>
</dbReference>
<evidence type="ECO:0000256" key="3">
    <source>
        <dbReference type="ARBA" id="ARBA00012438"/>
    </source>
</evidence>
<organism evidence="25 26">
    <name type="scientific">Paraburkholderia eburnea</name>
    <dbReference type="NCBI Taxonomy" id="1189126"/>
    <lineage>
        <taxon>Bacteria</taxon>
        <taxon>Pseudomonadati</taxon>
        <taxon>Pseudomonadota</taxon>
        <taxon>Betaproteobacteria</taxon>
        <taxon>Burkholderiales</taxon>
        <taxon>Burkholderiaceae</taxon>
        <taxon>Paraburkholderia</taxon>
    </lineage>
</organism>
<evidence type="ECO:0000259" key="22">
    <source>
        <dbReference type="PROSITE" id="PS50109"/>
    </source>
</evidence>
<dbReference type="AlphaFoldDB" id="A0A2S4MBZ3"/>
<keyword evidence="13" id="KW-0902">Two-component regulatory system</keyword>
<evidence type="ECO:0000256" key="19">
    <source>
        <dbReference type="PROSITE-ProRule" id="PRU00169"/>
    </source>
</evidence>
<dbReference type="NCBIfam" id="TIGR00229">
    <property type="entry name" value="sensory_box"/>
    <property type="match status" value="1"/>
</dbReference>
<dbReference type="Proteomes" id="UP000237381">
    <property type="component" value="Unassembled WGS sequence"/>
</dbReference>
<evidence type="ECO:0000256" key="4">
    <source>
        <dbReference type="ARBA" id="ARBA00022475"/>
    </source>
</evidence>
<evidence type="ECO:0000259" key="24">
    <source>
        <dbReference type="PROSITE" id="PS50894"/>
    </source>
</evidence>
<keyword evidence="12 21" id="KW-1133">Transmembrane helix</keyword>